<evidence type="ECO:0000313" key="1">
    <source>
        <dbReference type="EMBL" id="KAH7288054.1"/>
    </source>
</evidence>
<organism evidence="1 2">
    <name type="scientific">Ceratopteris richardii</name>
    <name type="common">Triangle waterfern</name>
    <dbReference type="NCBI Taxonomy" id="49495"/>
    <lineage>
        <taxon>Eukaryota</taxon>
        <taxon>Viridiplantae</taxon>
        <taxon>Streptophyta</taxon>
        <taxon>Embryophyta</taxon>
        <taxon>Tracheophyta</taxon>
        <taxon>Polypodiopsida</taxon>
        <taxon>Polypodiidae</taxon>
        <taxon>Polypodiales</taxon>
        <taxon>Pteridineae</taxon>
        <taxon>Pteridaceae</taxon>
        <taxon>Parkerioideae</taxon>
        <taxon>Ceratopteris</taxon>
    </lineage>
</organism>
<gene>
    <name evidence="1" type="ORF">KP509_31G009500</name>
</gene>
<dbReference type="Proteomes" id="UP000825935">
    <property type="component" value="Chromosome 31"/>
</dbReference>
<accession>A0A8T2QWT6</accession>
<dbReference type="AlphaFoldDB" id="A0A8T2QWT6"/>
<sequence>MSDLARINHEKAIKVTSLGYLFLVHHHPSNLIHSNISTMPPSKINIQMTQINTKLHNTRWK</sequence>
<reference evidence="1" key="1">
    <citation type="submission" date="2021-08" db="EMBL/GenBank/DDBJ databases">
        <title>WGS assembly of Ceratopteris richardii.</title>
        <authorList>
            <person name="Marchant D.B."/>
            <person name="Chen G."/>
            <person name="Jenkins J."/>
            <person name="Shu S."/>
            <person name="Leebens-Mack J."/>
            <person name="Grimwood J."/>
            <person name="Schmutz J."/>
            <person name="Soltis P."/>
            <person name="Soltis D."/>
            <person name="Chen Z.-H."/>
        </authorList>
    </citation>
    <scope>NUCLEOTIDE SEQUENCE</scope>
    <source>
        <strain evidence="1">Whitten #5841</strain>
        <tissue evidence="1">Leaf</tissue>
    </source>
</reference>
<evidence type="ECO:0000313" key="2">
    <source>
        <dbReference type="Proteomes" id="UP000825935"/>
    </source>
</evidence>
<keyword evidence="2" id="KW-1185">Reference proteome</keyword>
<comment type="caution">
    <text evidence="1">The sequence shown here is derived from an EMBL/GenBank/DDBJ whole genome shotgun (WGS) entry which is preliminary data.</text>
</comment>
<protein>
    <submittedName>
        <fullName evidence="1">Uncharacterized protein</fullName>
    </submittedName>
</protein>
<proteinExistence type="predicted"/>
<dbReference type="EMBL" id="CM035436">
    <property type="protein sequence ID" value="KAH7288054.1"/>
    <property type="molecule type" value="Genomic_DNA"/>
</dbReference>
<name>A0A8T2QWT6_CERRI</name>